<dbReference type="PANTHER" id="PTHR42685:SF22">
    <property type="entry name" value="CONDITIONED MEDIUM FACTOR RECEPTOR 1"/>
    <property type="match status" value="1"/>
</dbReference>
<dbReference type="InterPro" id="IPR050407">
    <property type="entry name" value="Geranylgeranyl_reductase"/>
</dbReference>
<dbReference type="EMBL" id="UINC01001546">
    <property type="protein sequence ID" value="SUZ83326.1"/>
    <property type="molecule type" value="Genomic_DNA"/>
</dbReference>
<dbReference type="Gene3D" id="3.50.50.60">
    <property type="entry name" value="FAD/NAD(P)-binding domain"/>
    <property type="match status" value="1"/>
</dbReference>
<dbReference type="Pfam" id="PF01494">
    <property type="entry name" value="FAD_binding_3"/>
    <property type="match status" value="1"/>
</dbReference>
<feature type="domain" description="FAD-binding" evidence="1">
    <location>
        <begin position="6"/>
        <end position="321"/>
    </location>
</feature>
<dbReference type="GO" id="GO:0071949">
    <property type="term" value="F:FAD binding"/>
    <property type="evidence" value="ECO:0007669"/>
    <property type="project" value="InterPro"/>
</dbReference>
<reference evidence="2" key="1">
    <citation type="submission" date="2018-05" db="EMBL/GenBank/DDBJ databases">
        <authorList>
            <person name="Lanie J.A."/>
            <person name="Ng W.-L."/>
            <person name="Kazmierczak K.M."/>
            <person name="Andrzejewski T.M."/>
            <person name="Davidsen T.M."/>
            <person name="Wayne K.J."/>
            <person name="Tettelin H."/>
            <person name="Glass J.I."/>
            <person name="Rusch D."/>
            <person name="Podicherti R."/>
            <person name="Tsui H.-C.T."/>
            <person name="Winkler M.E."/>
        </authorList>
    </citation>
    <scope>NUCLEOTIDE SEQUENCE</scope>
</reference>
<accession>A0A381QV78</accession>
<evidence type="ECO:0000259" key="1">
    <source>
        <dbReference type="Pfam" id="PF01494"/>
    </source>
</evidence>
<feature type="non-terminal residue" evidence="2">
    <location>
        <position position="1"/>
    </location>
</feature>
<organism evidence="2">
    <name type="scientific">marine metagenome</name>
    <dbReference type="NCBI Taxonomy" id="408172"/>
    <lineage>
        <taxon>unclassified sequences</taxon>
        <taxon>metagenomes</taxon>
        <taxon>ecological metagenomes</taxon>
    </lineage>
</organism>
<dbReference type="InterPro" id="IPR002938">
    <property type="entry name" value="FAD-bd"/>
</dbReference>
<name>A0A381QV78_9ZZZZ</name>
<dbReference type="PANTHER" id="PTHR42685">
    <property type="entry name" value="GERANYLGERANYL DIPHOSPHATE REDUCTASE"/>
    <property type="match status" value="1"/>
</dbReference>
<dbReference type="InterPro" id="IPR036188">
    <property type="entry name" value="FAD/NAD-bd_sf"/>
</dbReference>
<dbReference type="SUPFAM" id="SSF51905">
    <property type="entry name" value="FAD/NAD(P)-binding domain"/>
    <property type="match status" value="1"/>
</dbReference>
<gene>
    <name evidence="2" type="ORF">METZ01_LOCUS36180</name>
</gene>
<dbReference type="AlphaFoldDB" id="A0A381QV78"/>
<sequence>VETTNYDIITIGGGLGGAALAKVMADKGARVLVLESEPQFKDRVRGEVMVGWGVAEAQQLGIYEIMKSAGSREVEWIEQTVGNSWEQITAVRRHLPTTTVPGLPWLTFHHPEMQEAILNSALDSGATVHRGVRVRGLQTDGAPKITATVDGVEQEFTARLVVGADGRSSGTRSWGEFDVLKSPAKTYISGILFDNMNSQDDASQTFRSFDRGLTALLFPQGKGRVRAYLCYPQAWGMRLSGSSDFRRFMDWSVDAGVPAQYHEGATPVGSLASFDSSATWVEHPYRDQVALIGDAAGSTDPMWAQGVSLTLRDVRVLRDQLLSNKDWDKAGRAYAAEHNKYFTVTTTVHRWLEKMLVETGPEADARRELALPLWREDDTRRVDTVASGPDHAIDETVRRRFFGEE</sequence>
<evidence type="ECO:0000313" key="2">
    <source>
        <dbReference type="EMBL" id="SUZ83326.1"/>
    </source>
</evidence>
<proteinExistence type="predicted"/>
<dbReference type="PRINTS" id="PR00420">
    <property type="entry name" value="RNGMNOXGNASE"/>
</dbReference>
<protein>
    <recommendedName>
        <fullName evidence="1">FAD-binding domain-containing protein</fullName>
    </recommendedName>
</protein>